<evidence type="ECO:0000256" key="1">
    <source>
        <dbReference type="SAM" id="MobiDB-lite"/>
    </source>
</evidence>
<protein>
    <submittedName>
        <fullName evidence="4">Uncharacterized protein LOC104236304</fullName>
    </submittedName>
</protein>
<dbReference type="PANTHER" id="PTHR33233:SF17">
    <property type="entry name" value="DUF4283 DOMAIN-CONTAINING PROTEIN"/>
    <property type="match status" value="1"/>
</dbReference>
<name>A0A1U7XCB1_NICSY</name>
<dbReference type="RefSeq" id="XP_009788503.1">
    <property type="nucleotide sequence ID" value="XM_009790201.1"/>
</dbReference>
<accession>A0A1U7XCB1</accession>
<dbReference type="Proteomes" id="UP000189701">
    <property type="component" value="Unplaced"/>
</dbReference>
<dbReference type="Pfam" id="PF14111">
    <property type="entry name" value="DUF4283"/>
    <property type="match status" value="1"/>
</dbReference>
<dbReference type="AlphaFoldDB" id="A0A1U7XCB1"/>
<dbReference type="OrthoDB" id="1939300at2759"/>
<dbReference type="eggNOG" id="KOG1075">
    <property type="taxonomic scope" value="Eukaryota"/>
</dbReference>
<sequence>MARRRKQAALATATTMPPTPDLDLAANAEIGMEKTRHAKELRQPNRNSQMGMKLEYVPPSHKDGKVVIQIEENDVSDLKEYWETALIGYVLGDTAYEKSMVSYVEIVWDFVSKPQILYHHDGYYVFRFTTMEDRDTVVQAYHNKPFILQNWERDFHLDPKCITTIPLWIHFPSLSTRYWTIDALRKVASVVGMQMYTDKYTAELNKISYARALVKVDITKPLVENVEIMTPNGVKQQEILYEWKPKFCNECLHFGHDVFECWKLSK</sequence>
<evidence type="ECO:0000313" key="3">
    <source>
        <dbReference type="Proteomes" id="UP000189701"/>
    </source>
</evidence>
<feature type="domain" description="DUF4283" evidence="2">
    <location>
        <begin position="79"/>
        <end position="158"/>
    </location>
</feature>
<gene>
    <name evidence="4" type="primary">LOC104236304</name>
</gene>
<reference evidence="3" key="1">
    <citation type="journal article" date="2013" name="Genome Biol.">
        <title>Reference genomes and transcriptomes of Nicotiana sylvestris and Nicotiana tomentosiformis.</title>
        <authorList>
            <person name="Sierro N."/>
            <person name="Battey J.N."/>
            <person name="Ouadi S."/>
            <person name="Bovet L."/>
            <person name="Goepfert S."/>
            <person name="Bakaher N."/>
            <person name="Peitsch M.C."/>
            <person name="Ivanov N.V."/>
        </authorList>
    </citation>
    <scope>NUCLEOTIDE SEQUENCE [LARGE SCALE GENOMIC DNA]</scope>
</reference>
<proteinExistence type="predicted"/>
<feature type="region of interest" description="Disordered" evidence="1">
    <location>
        <begin position="1"/>
        <end position="22"/>
    </location>
</feature>
<dbReference type="PANTHER" id="PTHR33233">
    <property type="entry name" value="ENDONUCLEASE/EXONUCLEASE/PHOSPHATASE"/>
    <property type="match status" value="1"/>
</dbReference>
<reference evidence="4" key="2">
    <citation type="submission" date="2025-08" db="UniProtKB">
        <authorList>
            <consortium name="RefSeq"/>
        </authorList>
    </citation>
    <scope>IDENTIFICATION</scope>
    <source>
        <tissue evidence="4">Leaf</tissue>
    </source>
</reference>
<feature type="compositionally biased region" description="Low complexity" evidence="1">
    <location>
        <begin position="8"/>
        <end position="22"/>
    </location>
</feature>
<evidence type="ECO:0000313" key="4">
    <source>
        <dbReference type="RefSeq" id="XP_009788503.1"/>
    </source>
</evidence>
<dbReference type="InterPro" id="IPR025558">
    <property type="entry name" value="DUF4283"/>
</dbReference>
<evidence type="ECO:0000259" key="2">
    <source>
        <dbReference type="Pfam" id="PF14111"/>
    </source>
</evidence>
<organism evidence="3 4">
    <name type="scientific">Nicotiana sylvestris</name>
    <name type="common">Wood tobacco</name>
    <name type="synonym">South American tobacco</name>
    <dbReference type="NCBI Taxonomy" id="4096"/>
    <lineage>
        <taxon>Eukaryota</taxon>
        <taxon>Viridiplantae</taxon>
        <taxon>Streptophyta</taxon>
        <taxon>Embryophyta</taxon>
        <taxon>Tracheophyta</taxon>
        <taxon>Spermatophyta</taxon>
        <taxon>Magnoliopsida</taxon>
        <taxon>eudicotyledons</taxon>
        <taxon>Gunneridae</taxon>
        <taxon>Pentapetalae</taxon>
        <taxon>asterids</taxon>
        <taxon>lamiids</taxon>
        <taxon>Solanales</taxon>
        <taxon>Solanaceae</taxon>
        <taxon>Nicotianoideae</taxon>
        <taxon>Nicotianeae</taxon>
        <taxon>Nicotiana</taxon>
    </lineage>
</organism>
<keyword evidence="3" id="KW-1185">Reference proteome</keyword>